<comment type="caution">
    <text evidence="2">The sequence shown here is derived from an EMBL/GenBank/DDBJ whole genome shotgun (WGS) entry which is preliminary data.</text>
</comment>
<feature type="coiled-coil region" evidence="1">
    <location>
        <begin position="382"/>
        <end position="423"/>
    </location>
</feature>
<dbReference type="SUPFAM" id="SSF56954">
    <property type="entry name" value="Outer membrane efflux proteins (OEP)"/>
    <property type="match status" value="1"/>
</dbReference>
<dbReference type="PROSITE" id="PS51257">
    <property type="entry name" value="PROKAR_LIPOPROTEIN"/>
    <property type="match status" value="1"/>
</dbReference>
<keyword evidence="1" id="KW-0175">Coiled coil</keyword>
<accession>A0A1J5R2A8</accession>
<evidence type="ECO:0000256" key="1">
    <source>
        <dbReference type="SAM" id="Coils"/>
    </source>
</evidence>
<evidence type="ECO:0000313" key="2">
    <source>
        <dbReference type="EMBL" id="OIQ86183.1"/>
    </source>
</evidence>
<reference evidence="2" key="1">
    <citation type="submission" date="2016-10" db="EMBL/GenBank/DDBJ databases">
        <title>Sequence of Gallionella enrichment culture.</title>
        <authorList>
            <person name="Poehlein A."/>
            <person name="Muehling M."/>
            <person name="Daniel R."/>
        </authorList>
    </citation>
    <scope>NUCLEOTIDE SEQUENCE</scope>
</reference>
<dbReference type="Gene3D" id="2.20.200.10">
    <property type="entry name" value="Outer membrane efflux proteins (OEP)"/>
    <property type="match status" value="1"/>
</dbReference>
<dbReference type="AlphaFoldDB" id="A0A1J5R2A8"/>
<dbReference type="PANTHER" id="PTHR30203">
    <property type="entry name" value="OUTER MEMBRANE CATION EFFLUX PROTEIN"/>
    <property type="match status" value="1"/>
</dbReference>
<gene>
    <name evidence="2" type="primary">oprM_32</name>
    <name evidence="2" type="ORF">GALL_319630</name>
</gene>
<dbReference type="PANTHER" id="PTHR30203:SF25">
    <property type="entry name" value="OUTER MEMBRANE PROTEIN-RELATED"/>
    <property type="match status" value="1"/>
</dbReference>
<dbReference type="GO" id="GO:0016020">
    <property type="term" value="C:membrane"/>
    <property type="evidence" value="ECO:0007669"/>
    <property type="project" value="InterPro"/>
</dbReference>
<dbReference type="InterPro" id="IPR003423">
    <property type="entry name" value="OMP_efflux"/>
</dbReference>
<dbReference type="GO" id="GO:0015562">
    <property type="term" value="F:efflux transmembrane transporter activity"/>
    <property type="evidence" value="ECO:0007669"/>
    <property type="project" value="InterPro"/>
</dbReference>
<organism evidence="2">
    <name type="scientific">mine drainage metagenome</name>
    <dbReference type="NCBI Taxonomy" id="410659"/>
    <lineage>
        <taxon>unclassified sequences</taxon>
        <taxon>metagenomes</taxon>
        <taxon>ecological metagenomes</taxon>
    </lineage>
</organism>
<dbReference type="InterPro" id="IPR010131">
    <property type="entry name" value="MdtP/NodT-like"/>
</dbReference>
<dbReference type="EMBL" id="MLJW01000495">
    <property type="protein sequence ID" value="OIQ86183.1"/>
    <property type="molecule type" value="Genomic_DNA"/>
</dbReference>
<proteinExistence type="predicted"/>
<protein>
    <submittedName>
        <fullName evidence="2">Outer membrane protein OprM</fullName>
    </submittedName>
</protein>
<name>A0A1J5R2A8_9ZZZZ</name>
<dbReference type="NCBIfam" id="TIGR01845">
    <property type="entry name" value="outer_NodT"/>
    <property type="match status" value="1"/>
</dbReference>
<sequence length="490" mass="51897">MPGFSVRPAPPLLAALLVSALAACAVGPDYRRPAAGLTALSAPAALASDPRPAPPLARWWLGFDDAVLTGLITRGEAQNLDLAMVLARVEQARAAARAAGARMLPDLAMSNQVARERQSLESPLGELASQFPGYSRDATQTDLDLAASWELDLFGGLARQREAALAEAEAAVAAGLGRRLILAGEIAESYLALRADQSRLTLLERQVAALSEVLALARQRYGRGLAARREVDEAEAALIQARAARPLLEIDRAAQENRLAVLVGEQPGRLNTLLERPAPLPRPPAVPAEVRPADLLARRPDIIAAERQLAAATAGIGAAVADYYPKFTLQGVAGYESLHGSDLIKASTFQPLAAAGMTWRLFDFGAVDAEVAAAKGARAEALARYRQTLLRAAEDVENALEAVAALRQRQEDLARRAADLAQSRDSLRAAEMRGLASRADLRLADSRSLQAEDDLAEARGRTARAVVAAFRAMGGGWGGEGRPETGQPVK</sequence>
<dbReference type="Gene3D" id="1.20.1600.10">
    <property type="entry name" value="Outer membrane efflux proteins (OEP)"/>
    <property type="match status" value="1"/>
</dbReference>
<dbReference type="Pfam" id="PF02321">
    <property type="entry name" value="OEP"/>
    <property type="match status" value="2"/>
</dbReference>